<name>A0A7W6NW04_9SPHN</name>
<dbReference type="RefSeq" id="WP_183994572.1">
    <property type="nucleotide sequence ID" value="NZ_JACIEH010000001.1"/>
</dbReference>
<dbReference type="EMBL" id="JACIEH010000001">
    <property type="protein sequence ID" value="MBB4097146.1"/>
    <property type="molecule type" value="Genomic_DNA"/>
</dbReference>
<accession>A0A7W6NW04</accession>
<protein>
    <submittedName>
        <fullName evidence="1">Uncharacterized protein</fullName>
    </submittedName>
</protein>
<dbReference type="AlphaFoldDB" id="A0A7W6NW04"/>
<sequence>MSQHDLSGINGISKQVTIEIDVGDLGMLRGGNYSLCIARKVEGGYGVVWDASRQFIHTNRISWKSEFELFGAHKFVDGIGVTSGTNRQPVRLGEQCVLDANGRLGRASPGGPATEITLVNQYGPIHAGLSQSLDGIGGGQRMLPIHVAPRASAIGQVGLTPTDTVLVWFEQNISTATMFSKARPKAVEIDLSRTNAAALLYRNGSWSTPG</sequence>
<evidence type="ECO:0000313" key="1">
    <source>
        <dbReference type="EMBL" id="MBB4097146.1"/>
    </source>
</evidence>
<keyword evidence="2" id="KW-1185">Reference proteome</keyword>
<proteinExistence type="predicted"/>
<comment type="caution">
    <text evidence="1">The sequence shown here is derived from an EMBL/GenBank/DDBJ whole genome shotgun (WGS) entry which is preliminary data.</text>
</comment>
<organism evidence="1 2">
    <name type="scientific">Sphingomonas kyeonggiensis</name>
    <dbReference type="NCBI Taxonomy" id="1268553"/>
    <lineage>
        <taxon>Bacteria</taxon>
        <taxon>Pseudomonadati</taxon>
        <taxon>Pseudomonadota</taxon>
        <taxon>Alphaproteobacteria</taxon>
        <taxon>Sphingomonadales</taxon>
        <taxon>Sphingomonadaceae</taxon>
        <taxon>Sphingomonas</taxon>
    </lineage>
</organism>
<dbReference type="Proteomes" id="UP000557392">
    <property type="component" value="Unassembled WGS sequence"/>
</dbReference>
<evidence type="ECO:0000313" key="2">
    <source>
        <dbReference type="Proteomes" id="UP000557392"/>
    </source>
</evidence>
<reference evidence="1 2" key="1">
    <citation type="submission" date="2020-08" db="EMBL/GenBank/DDBJ databases">
        <title>Genomic Encyclopedia of Type Strains, Phase IV (KMG-IV): sequencing the most valuable type-strain genomes for metagenomic binning, comparative biology and taxonomic classification.</title>
        <authorList>
            <person name="Goeker M."/>
        </authorList>
    </citation>
    <scope>NUCLEOTIDE SEQUENCE [LARGE SCALE GENOMIC DNA]</scope>
    <source>
        <strain evidence="1 2">DSM 101806</strain>
    </source>
</reference>
<gene>
    <name evidence="1" type="ORF">GGR46_000679</name>
</gene>